<dbReference type="PANTHER" id="PTHR18866:SF33">
    <property type="entry name" value="METHYLCROTONOYL-COA CARBOXYLASE SUBUNIT ALPHA, MITOCHONDRIAL-RELATED"/>
    <property type="match status" value="1"/>
</dbReference>
<comment type="cofactor">
    <cofactor evidence="1">
        <name>biotin</name>
        <dbReference type="ChEBI" id="CHEBI:57586"/>
    </cofactor>
</comment>
<dbReference type="SUPFAM" id="SSF51230">
    <property type="entry name" value="Single hybrid motif"/>
    <property type="match status" value="1"/>
</dbReference>
<dbReference type="Gene3D" id="3.30.470.20">
    <property type="entry name" value="ATP-grasp fold, B domain"/>
    <property type="match status" value="1"/>
</dbReference>
<dbReference type="InterPro" id="IPR050856">
    <property type="entry name" value="Biotin_carboxylase_complex"/>
</dbReference>
<dbReference type="PROSITE" id="PS00866">
    <property type="entry name" value="CPSASE_1"/>
    <property type="match status" value="1"/>
</dbReference>
<evidence type="ECO:0000256" key="1">
    <source>
        <dbReference type="ARBA" id="ARBA00001953"/>
    </source>
</evidence>
<dbReference type="NCBIfam" id="NF006367">
    <property type="entry name" value="PRK08591.1"/>
    <property type="match status" value="1"/>
</dbReference>
<evidence type="ECO:0000256" key="6">
    <source>
        <dbReference type="ARBA" id="ARBA00023267"/>
    </source>
</evidence>
<dbReference type="SUPFAM" id="SSF52440">
    <property type="entry name" value="PreATP-grasp domain"/>
    <property type="match status" value="1"/>
</dbReference>
<evidence type="ECO:0000256" key="5">
    <source>
        <dbReference type="ARBA" id="ARBA00023098"/>
    </source>
</evidence>
<evidence type="ECO:0008006" key="13">
    <source>
        <dbReference type="Google" id="ProtNLM"/>
    </source>
</evidence>
<name>A0ABQ8F799_9FUNG</name>
<keyword evidence="4 7" id="KW-0067">ATP-binding</keyword>
<evidence type="ECO:0000259" key="9">
    <source>
        <dbReference type="PROSITE" id="PS50975"/>
    </source>
</evidence>
<keyword evidence="2" id="KW-0436">Ligase</keyword>
<dbReference type="InterPro" id="IPR016185">
    <property type="entry name" value="PreATP-grasp_dom_sf"/>
</dbReference>
<feature type="domain" description="Biotin carboxylation" evidence="10">
    <location>
        <begin position="44"/>
        <end position="491"/>
    </location>
</feature>
<dbReference type="InterPro" id="IPR005481">
    <property type="entry name" value="BC-like_N"/>
</dbReference>
<sequence length="721" mass="79207">MSALFRLVGTATIRQALDRPFVSVRAASISVARYSSSTTDYGKTFDKILIANRGEIACRVIRTAKKMGIKTVAIYSDADVNSLHVRLADEAVNVGPPATSKSYLNIPNIIGAIQKTGAQAVHPGYGFLSENSQFVHALDAIGAVFIGPNESAMAAMGDKIQSKIIAKKANVTTIPGFDGVVNDVDHAIQIANEIGYPVMVKASAGGGGKGMRIAWNDKEAREAFKISSSEALSSFGDSRLLVEKFIEDPRHIEIQLIGDQHGNVIYLPERECSIQRRNQKVIEEAPSMHIDAATRKAMGEQAVALAQNVGYYSAGTCEFLVDPRRNFYFLEMNTRLQVEHPITEYITGLDLVEQMIRVAAKQKLDFKQSDIKINGWAFESRVYAEDPEKYLPSIGRLNKYIEPIIPASGSVRCDSGIVEGSEISIYYDPLICKLCTHGPTREDAMNEMKHALDTYVIKGVTHNVPLLRDVMSHPRFESGKISTAFLAEVYPNGFKGHQLSDQSRFELLSVAGYIFARRDLRNRSWIEGGGSIASGIRPKQTWDLHISTGDNLYHDISVVKKGDSFVISANGESVTVAADWALDSPLINASFTQGGAESKVVVQYLDSLPLGFRLQHYGTKFDVQVRTKTQHELSVHMKEREKIDLTRMILSPMPGSVVSVSVKVDDVVAEGSELAVVEAMKMQNVIRAPRSGKVKKVNVQAGASVAGDEIMIEFYDDQIKK</sequence>
<organism evidence="11 12">
    <name type="scientific">Batrachochytrium salamandrivorans</name>
    <dbReference type="NCBI Taxonomy" id="1357716"/>
    <lineage>
        <taxon>Eukaryota</taxon>
        <taxon>Fungi</taxon>
        <taxon>Fungi incertae sedis</taxon>
        <taxon>Chytridiomycota</taxon>
        <taxon>Chytridiomycota incertae sedis</taxon>
        <taxon>Chytridiomycetes</taxon>
        <taxon>Rhizophydiales</taxon>
        <taxon>Rhizophydiales incertae sedis</taxon>
        <taxon>Batrachochytrium</taxon>
    </lineage>
</organism>
<comment type="caution">
    <text evidence="11">The sequence shown here is derived from an EMBL/GenBank/DDBJ whole genome shotgun (WGS) entry which is preliminary data.</text>
</comment>
<dbReference type="InterPro" id="IPR041265">
    <property type="entry name" value="PCC_BT"/>
</dbReference>
<dbReference type="Proteomes" id="UP001648503">
    <property type="component" value="Unassembled WGS sequence"/>
</dbReference>
<reference evidence="11 12" key="1">
    <citation type="submission" date="2021-02" db="EMBL/GenBank/DDBJ databases">
        <title>Variation within the Batrachochytrium salamandrivorans European outbreak.</title>
        <authorList>
            <person name="Kelly M."/>
            <person name="Pasmans F."/>
            <person name="Shea T.P."/>
            <person name="Munoz J.F."/>
            <person name="Carranza S."/>
            <person name="Cuomo C.A."/>
            <person name="Martel A."/>
        </authorList>
    </citation>
    <scope>NUCLEOTIDE SEQUENCE [LARGE SCALE GENOMIC DNA]</scope>
    <source>
        <strain evidence="11 12">AMFP18/2</strain>
    </source>
</reference>
<dbReference type="PROSITE" id="PS50979">
    <property type="entry name" value="BC"/>
    <property type="match status" value="1"/>
</dbReference>
<dbReference type="InterPro" id="IPR011764">
    <property type="entry name" value="Biotin_carboxylation_dom"/>
</dbReference>
<dbReference type="EMBL" id="JAFCIX010000356">
    <property type="protein sequence ID" value="KAH6593438.1"/>
    <property type="molecule type" value="Genomic_DNA"/>
</dbReference>
<dbReference type="PROSITE" id="PS50975">
    <property type="entry name" value="ATP_GRASP"/>
    <property type="match status" value="1"/>
</dbReference>
<dbReference type="CDD" id="cd06850">
    <property type="entry name" value="biotinyl_domain"/>
    <property type="match status" value="1"/>
</dbReference>
<gene>
    <name evidence="11" type="ORF">BASA50_007389</name>
</gene>
<dbReference type="Pfam" id="PF00289">
    <property type="entry name" value="Biotin_carb_N"/>
    <property type="match status" value="1"/>
</dbReference>
<dbReference type="SUPFAM" id="SSF56059">
    <property type="entry name" value="Glutathione synthetase ATP-binding domain-like"/>
    <property type="match status" value="1"/>
</dbReference>
<dbReference type="PROSITE" id="PS50968">
    <property type="entry name" value="BIOTINYL_LIPOYL"/>
    <property type="match status" value="1"/>
</dbReference>
<evidence type="ECO:0000313" key="11">
    <source>
        <dbReference type="EMBL" id="KAH6593438.1"/>
    </source>
</evidence>
<keyword evidence="5" id="KW-0443">Lipid metabolism</keyword>
<keyword evidence="6" id="KW-0092">Biotin</keyword>
<dbReference type="PROSITE" id="PS00867">
    <property type="entry name" value="CPSASE_2"/>
    <property type="match status" value="1"/>
</dbReference>
<dbReference type="Pfam" id="PF02785">
    <property type="entry name" value="Biotin_carb_C"/>
    <property type="match status" value="1"/>
</dbReference>
<protein>
    <recommendedName>
        <fullName evidence="13">Propionyl-CoA carboxylase alpha chain, mitochondrial</fullName>
    </recommendedName>
</protein>
<dbReference type="InterPro" id="IPR005482">
    <property type="entry name" value="Biotin_COase_C"/>
</dbReference>
<dbReference type="Pfam" id="PF00364">
    <property type="entry name" value="Biotin_lipoyl"/>
    <property type="match status" value="1"/>
</dbReference>
<dbReference type="InterPro" id="IPR011054">
    <property type="entry name" value="Rudment_hybrid_motif"/>
</dbReference>
<evidence type="ECO:0000256" key="4">
    <source>
        <dbReference type="ARBA" id="ARBA00022840"/>
    </source>
</evidence>
<dbReference type="Pfam" id="PF18140">
    <property type="entry name" value="PCC_BT"/>
    <property type="match status" value="1"/>
</dbReference>
<keyword evidence="3 7" id="KW-0547">Nucleotide-binding</keyword>
<evidence type="ECO:0000259" key="10">
    <source>
        <dbReference type="PROSITE" id="PS50979"/>
    </source>
</evidence>
<dbReference type="Gene3D" id="3.30.700.30">
    <property type="match status" value="1"/>
</dbReference>
<evidence type="ECO:0000256" key="3">
    <source>
        <dbReference type="ARBA" id="ARBA00022741"/>
    </source>
</evidence>
<dbReference type="Gene3D" id="2.40.50.100">
    <property type="match status" value="1"/>
</dbReference>
<dbReference type="Pfam" id="PF02786">
    <property type="entry name" value="CPSase_L_D2"/>
    <property type="match status" value="1"/>
</dbReference>
<dbReference type="PANTHER" id="PTHR18866">
    <property type="entry name" value="CARBOXYLASE:PYRUVATE/ACETYL-COA/PROPIONYL-COA CARBOXYLASE"/>
    <property type="match status" value="1"/>
</dbReference>
<evidence type="ECO:0000256" key="2">
    <source>
        <dbReference type="ARBA" id="ARBA00022598"/>
    </source>
</evidence>
<evidence type="ECO:0000256" key="7">
    <source>
        <dbReference type="PROSITE-ProRule" id="PRU00409"/>
    </source>
</evidence>
<dbReference type="InterPro" id="IPR011053">
    <property type="entry name" value="Single_hybrid_motif"/>
</dbReference>
<dbReference type="InterPro" id="IPR005479">
    <property type="entry name" value="CPAse_ATP-bd"/>
</dbReference>
<accession>A0ABQ8F799</accession>
<feature type="domain" description="ATP-grasp" evidence="9">
    <location>
        <begin position="163"/>
        <end position="360"/>
    </location>
</feature>
<proteinExistence type="predicted"/>
<dbReference type="InterPro" id="IPR000089">
    <property type="entry name" value="Biotin_lipoyl"/>
</dbReference>
<evidence type="ECO:0000259" key="8">
    <source>
        <dbReference type="PROSITE" id="PS50968"/>
    </source>
</evidence>
<feature type="domain" description="Lipoyl-binding" evidence="8">
    <location>
        <begin position="640"/>
        <end position="715"/>
    </location>
</feature>
<keyword evidence="12" id="KW-1185">Reference proteome</keyword>
<dbReference type="InterPro" id="IPR011761">
    <property type="entry name" value="ATP-grasp"/>
</dbReference>
<dbReference type="SMART" id="SM00878">
    <property type="entry name" value="Biotin_carb_C"/>
    <property type="match status" value="1"/>
</dbReference>
<evidence type="ECO:0000313" key="12">
    <source>
        <dbReference type="Proteomes" id="UP001648503"/>
    </source>
</evidence>
<dbReference type="SUPFAM" id="SSF51246">
    <property type="entry name" value="Rudiment single hybrid motif"/>
    <property type="match status" value="1"/>
</dbReference>